<evidence type="ECO:0000256" key="3">
    <source>
        <dbReference type="ARBA" id="ARBA00023121"/>
    </source>
</evidence>
<dbReference type="InterPro" id="IPR023393">
    <property type="entry name" value="START-like_dom_sf"/>
</dbReference>
<dbReference type="PANTHER" id="PTHR46374">
    <property type="entry name" value="PROTEIN CBG07384"/>
    <property type="match status" value="1"/>
</dbReference>
<dbReference type="SMART" id="SM00234">
    <property type="entry name" value="START"/>
    <property type="match status" value="1"/>
</dbReference>
<dbReference type="GO" id="GO:0008289">
    <property type="term" value="F:lipid binding"/>
    <property type="evidence" value="ECO:0007669"/>
    <property type="project" value="UniProtKB-KW"/>
</dbReference>
<keyword evidence="3" id="KW-0446">Lipid-binding</keyword>
<evidence type="ECO:0000256" key="2">
    <source>
        <dbReference type="ARBA" id="ARBA00023055"/>
    </source>
</evidence>
<dbReference type="InParanoid" id="G0N1Q6"/>
<dbReference type="InterPro" id="IPR043556">
    <property type="entry name" value="StARD5/6"/>
</dbReference>
<feature type="domain" description="START" evidence="5">
    <location>
        <begin position="34"/>
        <end position="220"/>
    </location>
</feature>
<dbReference type="OMA" id="PQKVWEC"/>
<keyword evidence="2" id="KW-0445">Lipid transport</keyword>
<dbReference type="PANTHER" id="PTHR46374:SF1">
    <property type="entry name" value="START DOMAIN-CONTAINING PROTEIN"/>
    <property type="match status" value="1"/>
</dbReference>
<keyword evidence="1" id="KW-0813">Transport</keyword>
<dbReference type="InterPro" id="IPR002913">
    <property type="entry name" value="START_lipid-bd_dom"/>
</dbReference>
<dbReference type="SUPFAM" id="SSF55961">
    <property type="entry name" value="Bet v1-like"/>
    <property type="match status" value="1"/>
</dbReference>
<keyword evidence="7" id="KW-1185">Reference proteome</keyword>
<reference evidence="7" key="1">
    <citation type="submission" date="2011-07" db="EMBL/GenBank/DDBJ databases">
        <authorList>
            <consortium name="Caenorhabditis brenneri Sequencing and Analysis Consortium"/>
            <person name="Wilson R.K."/>
        </authorList>
    </citation>
    <scope>NUCLEOTIDE SEQUENCE [LARGE SCALE GENOMIC DNA]</scope>
    <source>
        <strain evidence="7">PB2801</strain>
    </source>
</reference>
<dbReference type="EMBL" id="GL379828">
    <property type="protein sequence ID" value="EGT50354.1"/>
    <property type="molecule type" value="Genomic_DNA"/>
</dbReference>
<dbReference type="PROSITE" id="PS50848">
    <property type="entry name" value="START"/>
    <property type="match status" value="1"/>
</dbReference>
<accession>G0N1Q6</accession>
<dbReference type="AlphaFoldDB" id="G0N1Q6"/>
<dbReference type="Gene3D" id="3.30.530.20">
    <property type="match status" value="1"/>
</dbReference>
<evidence type="ECO:0000256" key="1">
    <source>
        <dbReference type="ARBA" id="ARBA00022448"/>
    </source>
</evidence>
<dbReference type="eggNOG" id="KOG3845">
    <property type="taxonomic scope" value="Eukaryota"/>
</dbReference>
<dbReference type="STRING" id="135651.G0N1Q6"/>
<evidence type="ECO:0000256" key="4">
    <source>
        <dbReference type="ARBA" id="ARBA00024750"/>
    </source>
</evidence>
<gene>
    <name evidence="6" type="ORF">CAEBREN_14616</name>
</gene>
<protein>
    <recommendedName>
        <fullName evidence="5">START domain-containing protein</fullName>
    </recommendedName>
</protein>
<dbReference type="OrthoDB" id="196858at2759"/>
<evidence type="ECO:0000313" key="7">
    <source>
        <dbReference type="Proteomes" id="UP000008068"/>
    </source>
</evidence>
<evidence type="ECO:0000259" key="5">
    <source>
        <dbReference type="PROSITE" id="PS50848"/>
    </source>
</evidence>
<proteinExistence type="predicted"/>
<sequence length="238" mass="26760">MMPATETPDYHAAYDAAMQNAENRVFHLLHSLEWQLHSEKKNGSLWSMRCNVMDNYIFRYEGRIPNRTCAEVSAMIHPQGLHRNKWDSQSAGTSIVEEITPDTSVILHKTKGRMMGLVSPRETLDLCRFAYDPLDGSRSVVMVSVENEKSPKTAGVVRAQTYPTLLMINPLGQNDVKVTSIVQADFHIQGIPQTIIDTLMPKGIATFFDDLIKYASKDDTKVSLNHDLIGWCGAHLQN</sequence>
<evidence type="ECO:0000313" key="6">
    <source>
        <dbReference type="EMBL" id="EGT50354.1"/>
    </source>
</evidence>
<organism evidence="7">
    <name type="scientific">Caenorhabditis brenneri</name>
    <name type="common">Nematode worm</name>
    <dbReference type="NCBI Taxonomy" id="135651"/>
    <lineage>
        <taxon>Eukaryota</taxon>
        <taxon>Metazoa</taxon>
        <taxon>Ecdysozoa</taxon>
        <taxon>Nematoda</taxon>
        <taxon>Chromadorea</taxon>
        <taxon>Rhabditida</taxon>
        <taxon>Rhabditina</taxon>
        <taxon>Rhabditomorpha</taxon>
        <taxon>Rhabditoidea</taxon>
        <taxon>Rhabditidae</taxon>
        <taxon>Peloderinae</taxon>
        <taxon>Caenorhabditis</taxon>
    </lineage>
</organism>
<dbReference type="GO" id="GO:0006869">
    <property type="term" value="P:lipid transport"/>
    <property type="evidence" value="ECO:0007669"/>
    <property type="project" value="UniProtKB-KW"/>
</dbReference>
<dbReference type="Pfam" id="PF01852">
    <property type="entry name" value="START"/>
    <property type="match status" value="1"/>
</dbReference>
<dbReference type="Proteomes" id="UP000008068">
    <property type="component" value="Unassembled WGS sequence"/>
</dbReference>
<dbReference type="HOGENOM" id="CLU_1166736_0_0_1"/>
<name>G0N1Q6_CAEBE</name>
<dbReference type="CDD" id="cd00177">
    <property type="entry name" value="START"/>
    <property type="match status" value="1"/>
</dbReference>
<comment type="function">
    <text evidence="4">May be involved in the intracellular transport of sterols or other lipids. May bind cholesterol or other sterols.</text>
</comment>
<dbReference type="FunCoup" id="G0N1Q6">
    <property type="interactions" value="53"/>
</dbReference>